<evidence type="ECO:0000313" key="2">
    <source>
        <dbReference type="Proteomes" id="UP001187192"/>
    </source>
</evidence>
<evidence type="ECO:0000313" key="1">
    <source>
        <dbReference type="EMBL" id="GMN47777.1"/>
    </source>
</evidence>
<organism evidence="1 2">
    <name type="scientific">Ficus carica</name>
    <name type="common">Common fig</name>
    <dbReference type="NCBI Taxonomy" id="3494"/>
    <lineage>
        <taxon>Eukaryota</taxon>
        <taxon>Viridiplantae</taxon>
        <taxon>Streptophyta</taxon>
        <taxon>Embryophyta</taxon>
        <taxon>Tracheophyta</taxon>
        <taxon>Spermatophyta</taxon>
        <taxon>Magnoliopsida</taxon>
        <taxon>eudicotyledons</taxon>
        <taxon>Gunneridae</taxon>
        <taxon>Pentapetalae</taxon>
        <taxon>rosids</taxon>
        <taxon>fabids</taxon>
        <taxon>Rosales</taxon>
        <taxon>Moraceae</taxon>
        <taxon>Ficeae</taxon>
        <taxon>Ficus</taxon>
    </lineage>
</organism>
<keyword evidence="2" id="KW-1185">Reference proteome</keyword>
<protein>
    <submittedName>
        <fullName evidence="1">Uncharacterized protein</fullName>
    </submittedName>
</protein>
<dbReference type="AlphaFoldDB" id="A0AA88A778"/>
<dbReference type="EMBL" id="BTGU01000026">
    <property type="protein sequence ID" value="GMN47777.1"/>
    <property type="molecule type" value="Genomic_DNA"/>
</dbReference>
<proteinExistence type="predicted"/>
<reference evidence="1" key="1">
    <citation type="submission" date="2023-07" db="EMBL/GenBank/DDBJ databases">
        <title>draft genome sequence of fig (Ficus carica).</title>
        <authorList>
            <person name="Takahashi T."/>
            <person name="Nishimura K."/>
        </authorList>
    </citation>
    <scope>NUCLEOTIDE SEQUENCE</scope>
</reference>
<comment type="caution">
    <text evidence="1">The sequence shown here is derived from an EMBL/GenBank/DDBJ whole genome shotgun (WGS) entry which is preliminary data.</text>
</comment>
<dbReference type="Proteomes" id="UP001187192">
    <property type="component" value="Unassembled WGS sequence"/>
</dbReference>
<name>A0AA88A778_FICCA</name>
<sequence length="45" mass="4886">MTASFSLSCDGSSNANAIEALSNCFNDPRQQWLSKEAIELAVLRP</sequence>
<accession>A0AA88A778</accession>
<gene>
    <name evidence="1" type="ORF">TIFTF001_016957</name>
</gene>